<evidence type="ECO:0000313" key="3">
    <source>
        <dbReference type="Proteomes" id="UP000094455"/>
    </source>
</evidence>
<dbReference type="OrthoDB" id="3998223at2759"/>
<organism evidence="2 3">
    <name type="scientific">Pichia membranifaciens NRRL Y-2026</name>
    <dbReference type="NCBI Taxonomy" id="763406"/>
    <lineage>
        <taxon>Eukaryota</taxon>
        <taxon>Fungi</taxon>
        <taxon>Dikarya</taxon>
        <taxon>Ascomycota</taxon>
        <taxon>Saccharomycotina</taxon>
        <taxon>Pichiomycetes</taxon>
        <taxon>Pichiales</taxon>
        <taxon>Pichiaceae</taxon>
        <taxon>Pichia</taxon>
    </lineage>
</organism>
<evidence type="ECO:0000313" key="2">
    <source>
        <dbReference type="EMBL" id="ODQ48811.1"/>
    </source>
</evidence>
<feature type="region of interest" description="Disordered" evidence="1">
    <location>
        <begin position="413"/>
        <end position="442"/>
    </location>
</feature>
<feature type="compositionally biased region" description="Polar residues" evidence="1">
    <location>
        <begin position="428"/>
        <end position="442"/>
    </location>
</feature>
<dbReference type="STRING" id="763406.A0A1E3NRW0"/>
<feature type="region of interest" description="Disordered" evidence="1">
    <location>
        <begin position="914"/>
        <end position="951"/>
    </location>
</feature>
<accession>A0A1E3NRW0</accession>
<feature type="compositionally biased region" description="Basic and acidic residues" evidence="1">
    <location>
        <begin position="161"/>
        <end position="171"/>
    </location>
</feature>
<feature type="region of interest" description="Disordered" evidence="1">
    <location>
        <begin position="152"/>
        <end position="179"/>
    </location>
</feature>
<keyword evidence="3" id="KW-1185">Reference proteome</keyword>
<gene>
    <name evidence="2" type="ORF">PICMEDRAFT_70412</name>
</gene>
<reference evidence="2 3" key="1">
    <citation type="journal article" date="2016" name="Proc. Natl. Acad. Sci. U.S.A.">
        <title>Comparative genomics of biotechnologically important yeasts.</title>
        <authorList>
            <person name="Riley R."/>
            <person name="Haridas S."/>
            <person name="Wolfe K.H."/>
            <person name="Lopes M.R."/>
            <person name="Hittinger C.T."/>
            <person name="Goeker M."/>
            <person name="Salamov A.A."/>
            <person name="Wisecaver J.H."/>
            <person name="Long T.M."/>
            <person name="Calvey C.H."/>
            <person name="Aerts A.L."/>
            <person name="Barry K.W."/>
            <person name="Choi C."/>
            <person name="Clum A."/>
            <person name="Coughlan A.Y."/>
            <person name="Deshpande S."/>
            <person name="Douglass A.P."/>
            <person name="Hanson S.J."/>
            <person name="Klenk H.-P."/>
            <person name="LaButti K.M."/>
            <person name="Lapidus A."/>
            <person name="Lindquist E.A."/>
            <person name="Lipzen A.M."/>
            <person name="Meier-Kolthoff J.P."/>
            <person name="Ohm R.A."/>
            <person name="Otillar R.P."/>
            <person name="Pangilinan J.L."/>
            <person name="Peng Y."/>
            <person name="Rokas A."/>
            <person name="Rosa C.A."/>
            <person name="Scheuner C."/>
            <person name="Sibirny A.A."/>
            <person name="Slot J.C."/>
            <person name="Stielow J.B."/>
            <person name="Sun H."/>
            <person name="Kurtzman C.P."/>
            <person name="Blackwell M."/>
            <person name="Grigoriev I.V."/>
            <person name="Jeffries T.W."/>
        </authorList>
    </citation>
    <scope>NUCLEOTIDE SEQUENCE [LARGE SCALE GENOMIC DNA]</scope>
    <source>
        <strain evidence="2 3">NRRL Y-2026</strain>
    </source>
</reference>
<dbReference type="AlphaFoldDB" id="A0A1E3NRW0"/>
<dbReference type="RefSeq" id="XP_019019924.1">
    <property type="nucleotide sequence ID" value="XM_019163632.1"/>
</dbReference>
<protein>
    <submittedName>
        <fullName evidence="2">Uncharacterized protein</fullName>
    </submittedName>
</protein>
<dbReference type="EMBL" id="KV454001">
    <property type="protein sequence ID" value="ODQ48811.1"/>
    <property type="molecule type" value="Genomic_DNA"/>
</dbReference>
<dbReference type="GeneID" id="30180319"/>
<evidence type="ECO:0000256" key="1">
    <source>
        <dbReference type="SAM" id="MobiDB-lite"/>
    </source>
</evidence>
<name>A0A1E3NRW0_9ASCO</name>
<proteinExistence type="predicted"/>
<sequence>MAQEKLLDLSVQGGINTHSFDSPDLSKEVVTLDMREKTSGQDMFSQYLNVSDHMNSLESSLTWVDSGMNTVEHLPRFERQSDSALMISNKIKEKGKFILPLKQKKVSDKLKLLKESRPEADENLVNMNHFPAKPLSTLNLRPNRNNISSQLLSSSNLASSKRSDSEVDQTSHSKIHIFSPQPKIEQEFSNSAELENGMKITSRRDSLIEHSSDIEDGNEVEHSSSPTIPVDSPSMHVFSASNDESEYSNINNSSDKFQHQFMAQPGQIFQEPPTFANAEVNKSVRNPASTNKTNISFSIATNPIESQKNTFTPSTPEDKVVILKLLRDGIRDYSSLLTDFSENMVVENRSDYLVSYVKRFDYELKPKLINDYLGEIRKDKISEDVKQILNNDTFCEEVKQLLIESDKRRKCYNKRKSARSSESKKSSPVFTSTQSTPLLGRSSTFANVTTDTSAPSSAKSTTVKLLPKVEASKPGKSKAIVINLIRIGSFINQRQLKKSGHGNENLVAIADLRNIAKKNDDERYIHKLRATNTSLKMCVEDIYGPNANFTHSLAYSRIPLSLDPLTSINLENDQMISYVEILLDVSKMLIPGNRSINSSLNYASILQLKSVTRIYSEDRLVYRRCDPITGFFTKDNVNVAKIILPLQAKLWANLINDYHNGIINDSKVSALKITHTLFPNDDILRFKSGGSAIYSFVWEFVINVDGHYLPHCVNIEKLMPSTNNFAKVNVQSVANSELKFGVPQPHAQFQQNSTSLNYVAPPNLGAINLPSHQQSSQKHIAPTKTQSLRRAVTHGTINIAANVKTNNNLDMPIDNFNVNLNNQPPAYSRSNSALNNPSVSSMVTSTPLLTQRKREDLGRGHKRTRSRSMNEIDLMSLPLSFDGFMNMPFLDSFSPTESSSSPLVKQNIPYLKSQSVQHLHQQQLQPQPHLQQPQQLQHSSSLHVTQPQPQQQQWQALKHSNGIYSINPNMGGHGYGRPVYQPIMEYKHFNNSDSQLELNNFHSSFEEATANSLVINTAPTHISPKQMAFSIESLDDSIKTSDSNIILGNDNISNNNNNNNSTSSTAIKSTITNNTNWSKLPTIPDVSLYASSSSAMPTSFDFDENSKAIAELSVLSEIPELTTPQPNQKLD</sequence>
<dbReference type="Proteomes" id="UP000094455">
    <property type="component" value="Unassembled WGS sequence"/>
</dbReference>
<feature type="region of interest" description="Disordered" evidence="1">
    <location>
        <begin position="213"/>
        <end position="233"/>
    </location>
</feature>